<reference evidence="4 5" key="1">
    <citation type="journal article" date="2024" name="J Genomics">
        <title>Draft genome sequencing and assembly of Favolaschia claudopus CIRM-BRFM 2984 isolated from oak limbs.</title>
        <authorList>
            <person name="Navarro D."/>
            <person name="Drula E."/>
            <person name="Chaduli D."/>
            <person name="Cazenave R."/>
            <person name="Ahrendt S."/>
            <person name="Wang J."/>
            <person name="Lipzen A."/>
            <person name="Daum C."/>
            <person name="Barry K."/>
            <person name="Grigoriev I.V."/>
            <person name="Favel A."/>
            <person name="Rosso M.N."/>
            <person name="Martin F."/>
        </authorList>
    </citation>
    <scope>NUCLEOTIDE SEQUENCE [LARGE SCALE GENOMIC DNA]</scope>
    <source>
        <strain evidence="4 5">CIRM-BRFM 2984</strain>
    </source>
</reference>
<dbReference type="AlphaFoldDB" id="A0AAW0CBI1"/>
<dbReference type="Proteomes" id="UP001362999">
    <property type="component" value="Unassembled WGS sequence"/>
</dbReference>
<proteinExistence type="predicted"/>
<keyword evidence="2" id="KW-1133">Transmembrane helix</keyword>
<evidence type="ECO:0000313" key="4">
    <source>
        <dbReference type="EMBL" id="KAK7036109.1"/>
    </source>
</evidence>
<dbReference type="PANTHER" id="PTHR13947:SF37">
    <property type="entry name" value="LD18367P"/>
    <property type="match status" value="1"/>
</dbReference>
<dbReference type="Gene3D" id="3.40.630.30">
    <property type="match status" value="1"/>
</dbReference>
<feature type="domain" description="N-acetyltransferase" evidence="3">
    <location>
        <begin position="93"/>
        <end position="249"/>
    </location>
</feature>
<dbReference type="InterPro" id="IPR050769">
    <property type="entry name" value="NAT_camello-type"/>
</dbReference>
<gene>
    <name evidence="4" type="ORF">R3P38DRAFT_2910650</name>
</gene>
<accession>A0AAW0CBI1</accession>
<dbReference type="InterPro" id="IPR016181">
    <property type="entry name" value="Acyl_CoA_acyltransferase"/>
</dbReference>
<evidence type="ECO:0000259" key="3">
    <source>
        <dbReference type="PROSITE" id="PS51186"/>
    </source>
</evidence>
<protein>
    <submittedName>
        <fullName evidence="4">N-acetyltransferase domain-containing protein</fullName>
    </submittedName>
</protein>
<feature type="transmembrane region" description="Helical" evidence="2">
    <location>
        <begin position="71"/>
        <end position="90"/>
    </location>
</feature>
<keyword evidence="2" id="KW-0472">Membrane</keyword>
<dbReference type="GO" id="GO:0008080">
    <property type="term" value="F:N-acetyltransferase activity"/>
    <property type="evidence" value="ECO:0007669"/>
    <property type="project" value="InterPro"/>
</dbReference>
<sequence>MSTENISIRPYQASDAPQVQAVLFNVFASGRGSVAQVAAHQFLYRIVMITSYALSGCGFALLYYLPRWNTIAGWIGVLLSFFAPGVYIWLANLVSNSMKEFCEKALAKDMRDISQHYAAPGAFFVAVREADADKKNEDAAKVKEVVGFIGLEYQPDKKTHTAEVRRLAVARKYRRRGIARQLVDKALEHAASVRGLDFVEVGMMDIHPAAKRLFKSSGWEEKNITTEWTGFGESNVYHHRRAVETKKRR</sequence>
<dbReference type="EMBL" id="JAWWNJ010000019">
    <property type="protein sequence ID" value="KAK7036109.1"/>
    <property type="molecule type" value="Genomic_DNA"/>
</dbReference>
<evidence type="ECO:0000256" key="1">
    <source>
        <dbReference type="ARBA" id="ARBA00022679"/>
    </source>
</evidence>
<comment type="caution">
    <text evidence="4">The sequence shown here is derived from an EMBL/GenBank/DDBJ whole genome shotgun (WGS) entry which is preliminary data.</text>
</comment>
<evidence type="ECO:0000256" key="2">
    <source>
        <dbReference type="SAM" id="Phobius"/>
    </source>
</evidence>
<dbReference type="PANTHER" id="PTHR13947">
    <property type="entry name" value="GNAT FAMILY N-ACETYLTRANSFERASE"/>
    <property type="match status" value="1"/>
</dbReference>
<dbReference type="PROSITE" id="PS51186">
    <property type="entry name" value="GNAT"/>
    <property type="match status" value="1"/>
</dbReference>
<dbReference type="CDD" id="cd04301">
    <property type="entry name" value="NAT_SF"/>
    <property type="match status" value="1"/>
</dbReference>
<evidence type="ECO:0000313" key="5">
    <source>
        <dbReference type="Proteomes" id="UP001362999"/>
    </source>
</evidence>
<organism evidence="4 5">
    <name type="scientific">Favolaschia claudopus</name>
    <dbReference type="NCBI Taxonomy" id="2862362"/>
    <lineage>
        <taxon>Eukaryota</taxon>
        <taxon>Fungi</taxon>
        <taxon>Dikarya</taxon>
        <taxon>Basidiomycota</taxon>
        <taxon>Agaricomycotina</taxon>
        <taxon>Agaricomycetes</taxon>
        <taxon>Agaricomycetidae</taxon>
        <taxon>Agaricales</taxon>
        <taxon>Marasmiineae</taxon>
        <taxon>Mycenaceae</taxon>
        <taxon>Favolaschia</taxon>
    </lineage>
</organism>
<keyword evidence="2" id="KW-0812">Transmembrane</keyword>
<keyword evidence="1" id="KW-0808">Transferase</keyword>
<dbReference type="Pfam" id="PF00583">
    <property type="entry name" value="Acetyltransf_1"/>
    <property type="match status" value="1"/>
</dbReference>
<keyword evidence="5" id="KW-1185">Reference proteome</keyword>
<name>A0AAW0CBI1_9AGAR</name>
<feature type="transmembrane region" description="Helical" evidence="2">
    <location>
        <begin position="42"/>
        <end position="65"/>
    </location>
</feature>
<dbReference type="InterPro" id="IPR000182">
    <property type="entry name" value="GNAT_dom"/>
</dbReference>
<dbReference type="SUPFAM" id="SSF55729">
    <property type="entry name" value="Acyl-CoA N-acyltransferases (Nat)"/>
    <property type="match status" value="1"/>
</dbReference>